<gene>
    <name evidence="2" type="ORF">AOY20_06850</name>
</gene>
<dbReference type="AlphaFoldDB" id="A0A0N9V7X0"/>
<keyword evidence="1" id="KW-0472">Membrane</keyword>
<evidence type="ECO:0000256" key="1">
    <source>
        <dbReference type="SAM" id="Phobius"/>
    </source>
</evidence>
<dbReference type="OrthoDB" id="10017907at2"/>
<dbReference type="RefSeq" id="WP_054581167.1">
    <property type="nucleotide sequence ID" value="NZ_CP012808.1"/>
</dbReference>
<accession>A0A0N9V7X0</accession>
<keyword evidence="3" id="KW-1185">Reference proteome</keyword>
<evidence type="ECO:0000313" key="3">
    <source>
        <dbReference type="Proteomes" id="UP000064939"/>
    </source>
</evidence>
<feature type="transmembrane region" description="Helical" evidence="1">
    <location>
        <begin position="138"/>
        <end position="157"/>
    </location>
</feature>
<evidence type="ECO:0000313" key="2">
    <source>
        <dbReference type="EMBL" id="ALH95273.1"/>
    </source>
</evidence>
<feature type="transmembrane region" description="Helical" evidence="1">
    <location>
        <begin position="163"/>
        <end position="181"/>
    </location>
</feature>
<dbReference type="KEGG" id="aei:AOY20_06850"/>
<sequence length="295" mass="35586">MRHISSLQNSWSEFKKLAISQYQDYLNQVPPLPPLNIKISEMSFEEKQYFEFWRLKINNNFLYIQLEDELENMYDLMFIDDELSFEYFENFTIKQIKVRDDDFPYRLLHELSEKIEDDFNETDEYQDHPIFNDIKVPFLTPLKIILFICILLILVLILFSTNFFIISIILGLMVIVFYAVFGDFNPKKTARLNKLIEYKQAYIYSITIEFRQMLKLKFGLDDFDFKEFKDSNIQEGENFFMNNDFINENNKKIRIAYFMLFSIQHELALNKPDQASIDLDLSREDYLKYKEKGLL</sequence>
<keyword evidence="1" id="KW-1133">Transmembrane helix</keyword>
<dbReference type="EMBL" id="CP012808">
    <property type="protein sequence ID" value="ALH95273.1"/>
    <property type="molecule type" value="Genomic_DNA"/>
</dbReference>
<reference evidence="2 3" key="1">
    <citation type="journal article" date="2015" name="Int. J. Syst. Evol. Microbiol.">
        <title>Acinetobacter equi sp. nov. isolated from horse faeces.</title>
        <authorList>
            <person name="Poppel M.T."/>
            <person name="Skiebe E."/>
            <person name="Laue M."/>
            <person name="Bergmann H."/>
            <person name="Ebersberger I."/>
            <person name="Garn T."/>
            <person name="Fruth A."/>
            <person name="Baumgardt S."/>
            <person name="Busse H.J."/>
            <person name="Wilharm G."/>
        </authorList>
    </citation>
    <scope>NUCLEOTIDE SEQUENCE [LARGE SCALE GENOMIC DNA]</scope>
    <source>
        <strain evidence="2 3">114</strain>
    </source>
</reference>
<organism evidence="2 3">
    <name type="scientific">Acinetobacter equi</name>
    <dbReference type="NCBI Taxonomy" id="1324350"/>
    <lineage>
        <taxon>Bacteria</taxon>
        <taxon>Pseudomonadati</taxon>
        <taxon>Pseudomonadota</taxon>
        <taxon>Gammaproteobacteria</taxon>
        <taxon>Moraxellales</taxon>
        <taxon>Moraxellaceae</taxon>
        <taxon>Acinetobacter</taxon>
    </lineage>
</organism>
<keyword evidence="1" id="KW-0812">Transmembrane</keyword>
<protein>
    <submittedName>
        <fullName evidence="2">Uncharacterized protein</fullName>
    </submittedName>
</protein>
<name>A0A0N9V7X0_9GAMM</name>
<proteinExistence type="predicted"/>
<dbReference type="Proteomes" id="UP000064939">
    <property type="component" value="Chromosome"/>
</dbReference>